<sequence>MSAAISSVVNPQSQSARQSARQTRTNPSRTSKTLGRSSFAYGHGSMSDAPPTPTIPHGFYPALTHFTDAITALPREFRRHNSLLKEVDAKAWALEENLLQLLKVSSESQAVQHPPNPAPIVAGVIREDVMRQDPSQPPESPESKNRRLLFDRVRHTLSDLMMTADEKNHVISNANDELDRQVARLDTVFPFIAGEISDESRLGSLTHWAYSNRNTATKTTTNERPRREVAAAKELAEAEAFSRSEARREAVLARKHRRGHADSEFDDTRSGSRKGHSSKARSGAATGEHAADNAVSGSTATTKRRKVERPTPAESSTPMERTASGAGSTAGRAGSKDAQDLAKKRSRAPNSGTAAARKRNTTGITAAESPILEPPPVIGTFNAPRKTSPVSTTSRPQSSRAPQNGAQSVNGRNRPSSATSNRVTDSTFPGPGPTLELALSNAGLAVDKGIEAKPSSRDTPAKMDPVVPGLVGADVQRRETECDAGNGTTSRMPVSGTKREDSDRPAESVETGESPAPPQSNSGSKGRSSKTSTPVLQSYEPAQPRVRPTRSTNPAPTTSAKRSHKKNGGAAVVPPPPSEEEESMHEGDDEDEEGEPRYCYCNEVSFGEMVACDNDACPREWFHLSCVGMTKPPGKNVKWYCNECKDSMRRSRSGR</sequence>
<evidence type="ECO:0000256" key="12">
    <source>
        <dbReference type="SAM" id="MobiDB-lite"/>
    </source>
</evidence>
<feature type="compositionally biased region" description="Basic and acidic residues" evidence="12">
    <location>
        <begin position="260"/>
        <end position="270"/>
    </location>
</feature>
<proteinExistence type="inferred from homology"/>
<protein>
    <recommendedName>
        <fullName evidence="11">Chromatin modification-related protein</fullName>
    </recommendedName>
</protein>
<evidence type="ECO:0000256" key="4">
    <source>
        <dbReference type="ARBA" id="ARBA00022771"/>
    </source>
</evidence>
<dbReference type="GO" id="GO:0006325">
    <property type="term" value="P:chromatin organization"/>
    <property type="evidence" value="ECO:0007669"/>
    <property type="project" value="UniProtKB-KW"/>
</dbReference>
<dbReference type="InterPro" id="IPR011011">
    <property type="entry name" value="Znf_FYVE_PHD"/>
</dbReference>
<feature type="binding site" evidence="9">
    <location>
        <position position="617"/>
    </location>
    <ligand>
        <name>Zn(2+)</name>
        <dbReference type="ChEBI" id="CHEBI:29105"/>
        <label>2</label>
    </ligand>
</feature>
<dbReference type="SUPFAM" id="SSF57903">
    <property type="entry name" value="FYVE/PHD zinc finger"/>
    <property type="match status" value="1"/>
</dbReference>
<feature type="compositionally biased region" description="Low complexity" evidence="12">
    <location>
        <begin position="12"/>
        <end position="25"/>
    </location>
</feature>
<evidence type="ECO:0000256" key="8">
    <source>
        <dbReference type="PIRSR" id="PIRSR628651-50"/>
    </source>
</evidence>
<comment type="subunit">
    <text evidence="11">Component of an histone acetyltransferase complex. Interacts with H3K4me3 and to a lesser extent with H3K4me2.</text>
</comment>
<dbReference type="PROSITE" id="PS01359">
    <property type="entry name" value="ZF_PHD_1"/>
    <property type="match status" value="1"/>
</dbReference>
<feature type="site" description="Histone H3K4me3 binding" evidence="8">
    <location>
        <position position="621"/>
    </location>
</feature>
<dbReference type="Proteomes" id="UP000637239">
    <property type="component" value="Chromosome 1"/>
</dbReference>
<dbReference type="EMBL" id="AP024416">
    <property type="protein sequence ID" value="BCR82806.1"/>
    <property type="molecule type" value="Genomic_DNA"/>
</dbReference>
<reference evidence="14" key="1">
    <citation type="submission" date="2021-01" db="EMBL/GenBank/DDBJ databases">
        <authorList>
            <consortium name="Aspergillus chevalieri M1 genome sequencing consortium"/>
            <person name="Kazuki M."/>
            <person name="Futagami T."/>
        </authorList>
    </citation>
    <scope>NUCLEOTIDE SEQUENCE</scope>
    <source>
        <strain evidence="14">M1</strain>
    </source>
</reference>
<feature type="compositionally biased region" description="Low complexity" evidence="12">
    <location>
        <begin position="520"/>
        <end position="533"/>
    </location>
</feature>
<feature type="compositionally biased region" description="Polar residues" evidence="12">
    <location>
        <begin position="549"/>
        <end position="560"/>
    </location>
</feature>
<dbReference type="SMART" id="SM00249">
    <property type="entry name" value="PHD"/>
    <property type="match status" value="1"/>
</dbReference>
<keyword evidence="4 10" id="KW-0863">Zinc-finger</keyword>
<dbReference type="GO" id="GO:0008270">
    <property type="term" value="F:zinc ion binding"/>
    <property type="evidence" value="ECO:0007669"/>
    <property type="project" value="UniProtKB-KW"/>
</dbReference>
<evidence type="ECO:0000256" key="7">
    <source>
        <dbReference type="ARBA" id="ARBA00023242"/>
    </source>
</evidence>
<feature type="site" description="Histone H3K4me3 binding" evidence="8">
    <location>
        <position position="598"/>
    </location>
</feature>
<evidence type="ECO:0000259" key="13">
    <source>
        <dbReference type="PROSITE" id="PS50016"/>
    </source>
</evidence>
<feature type="binding site" evidence="9">
    <location>
        <position position="601"/>
    </location>
    <ligand>
        <name>Zn(2+)</name>
        <dbReference type="ChEBI" id="CHEBI:29105"/>
        <label>1</label>
    </ligand>
</feature>
<feature type="binding site" evidence="9">
    <location>
        <position position="612"/>
    </location>
    <ligand>
        <name>Zn(2+)</name>
        <dbReference type="ChEBI" id="CHEBI:29105"/>
        <label>2</label>
    </ligand>
</feature>
<dbReference type="GO" id="GO:0006355">
    <property type="term" value="P:regulation of DNA-templated transcription"/>
    <property type="evidence" value="ECO:0007669"/>
    <property type="project" value="TreeGrafter"/>
</dbReference>
<comment type="domain">
    <text evidence="11">The PHD-type zinc finger mediates the binding to H3K4me3.</text>
</comment>
<dbReference type="Gene3D" id="3.30.40.10">
    <property type="entry name" value="Zinc/RING finger domain, C3HC4 (zinc finger)"/>
    <property type="match status" value="1"/>
</dbReference>
<dbReference type="AlphaFoldDB" id="A0A7R7ZIZ2"/>
<reference evidence="14" key="2">
    <citation type="submission" date="2021-02" db="EMBL/GenBank/DDBJ databases">
        <title>Aspergillus chevalieri M1 genome sequence.</title>
        <authorList>
            <person name="Kadooka C."/>
            <person name="Mori K."/>
            <person name="Futagami T."/>
        </authorList>
    </citation>
    <scope>NUCLEOTIDE SEQUENCE</scope>
    <source>
        <strain evidence="14">M1</strain>
    </source>
</reference>
<keyword evidence="5 9" id="KW-0862">Zinc</keyword>
<keyword evidence="15" id="KW-1185">Reference proteome</keyword>
<evidence type="ECO:0000256" key="10">
    <source>
        <dbReference type="PROSITE-ProRule" id="PRU00146"/>
    </source>
</evidence>
<evidence type="ECO:0000256" key="9">
    <source>
        <dbReference type="PIRSR" id="PIRSR628651-51"/>
    </source>
</evidence>
<dbReference type="InterPro" id="IPR013083">
    <property type="entry name" value="Znf_RING/FYVE/PHD"/>
</dbReference>
<evidence type="ECO:0000256" key="11">
    <source>
        <dbReference type="RuleBase" id="RU361213"/>
    </source>
</evidence>
<dbReference type="GeneID" id="66977165"/>
<feature type="compositionally biased region" description="Basic and acidic residues" evidence="12">
    <location>
        <begin position="334"/>
        <end position="343"/>
    </location>
</feature>
<comment type="subcellular location">
    <subcellularLocation>
        <location evidence="1 11">Nucleus</location>
    </subcellularLocation>
</comment>
<evidence type="ECO:0000256" key="1">
    <source>
        <dbReference type="ARBA" id="ARBA00004123"/>
    </source>
</evidence>
<comment type="function">
    <text evidence="11">Component of an histone acetyltransferase complex.</text>
</comment>
<feature type="site" description="Histone H3K4me3 binding" evidence="8">
    <location>
        <position position="613"/>
    </location>
</feature>
<name>A0A7R7ZIZ2_ASPCH</name>
<dbReference type="KEGG" id="ache:ACHE_10208S"/>
<organism evidence="14 15">
    <name type="scientific">Aspergillus chevalieri</name>
    <name type="common">Eurotium chevalieri</name>
    <dbReference type="NCBI Taxonomy" id="182096"/>
    <lineage>
        <taxon>Eukaryota</taxon>
        <taxon>Fungi</taxon>
        <taxon>Dikarya</taxon>
        <taxon>Ascomycota</taxon>
        <taxon>Pezizomycotina</taxon>
        <taxon>Eurotiomycetes</taxon>
        <taxon>Eurotiomycetidae</taxon>
        <taxon>Eurotiales</taxon>
        <taxon>Aspergillaceae</taxon>
        <taxon>Aspergillus</taxon>
        <taxon>Aspergillus subgen. Aspergillus</taxon>
    </lineage>
</organism>
<dbReference type="PANTHER" id="PTHR10333">
    <property type="entry name" value="INHIBITOR OF GROWTH PROTEIN"/>
    <property type="match status" value="1"/>
</dbReference>
<feature type="site" description="Histone H3K4me3 binding" evidence="8">
    <location>
        <position position="609"/>
    </location>
</feature>
<feature type="compositionally biased region" description="Basic and acidic residues" evidence="12">
    <location>
        <begin position="497"/>
        <end position="507"/>
    </location>
</feature>
<feature type="region of interest" description="Disordered" evidence="12">
    <location>
        <begin position="1"/>
        <end position="53"/>
    </location>
</feature>
<evidence type="ECO:0000256" key="3">
    <source>
        <dbReference type="ARBA" id="ARBA00022723"/>
    </source>
</evidence>
<keyword evidence="3 9" id="KW-0479">Metal-binding</keyword>
<dbReference type="SMART" id="SM01408">
    <property type="entry name" value="ING"/>
    <property type="match status" value="1"/>
</dbReference>
<dbReference type="InterPro" id="IPR001965">
    <property type="entry name" value="Znf_PHD"/>
</dbReference>
<feature type="region of interest" description="Disordered" evidence="12">
    <location>
        <begin position="238"/>
        <end position="595"/>
    </location>
</feature>
<dbReference type="GO" id="GO:0070210">
    <property type="term" value="C:Rpd3L-Expanded complex"/>
    <property type="evidence" value="ECO:0007669"/>
    <property type="project" value="TreeGrafter"/>
</dbReference>
<dbReference type="GO" id="GO:0033698">
    <property type="term" value="C:Rpd3L complex"/>
    <property type="evidence" value="ECO:0007669"/>
    <property type="project" value="TreeGrafter"/>
</dbReference>
<dbReference type="PROSITE" id="PS50016">
    <property type="entry name" value="ZF_PHD_2"/>
    <property type="match status" value="1"/>
</dbReference>
<feature type="compositionally biased region" description="Low complexity" evidence="12">
    <location>
        <begin position="321"/>
        <end position="333"/>
    </location>
</feature>
<feature type="binding site" evidence="9">
    <location>
        <position position="626"/>
    </location>
    <ligand>
        <name>Zn(2+)</name>
        <dbReference type="ChEBI" id="CHEBI:29105"/>
        <label>1</label>
    </ligand>
</feature>
<keyword evidence="6 11" id="KW-0156">Chromatin regulator</keyword>
<feature type="compositionally biased region" description="Basic and acidic residues" evidence="12">
    <location>
        <begin position="448"/>
        <end position="461"/>
    </location>
</feature>
<evidence type="ECO:0000256" key="6">
    <source>
        <dbReference type="ARBA" id="ARBA00022853"/>
    </source>
</evidence>
<dbReference type="CDD" id="cd15505">
    <property type="entry name" value="PHD_ING"/>
    <property type="match status" value="1"/>
</dbReference>
<dbReference type="Gene3D" id="6.10.140.1740">
    <property type="match status" value="1"/>
</dbReference>
<feature type="compositionally biased region" description="Polar residues" evidence="12">
    <location>
        <begin position="1"/>
        <end position="11"/>
    </location>
</feature>
<feature type="compositionally biased region" description="Polar residues" evidence="12">
    <location>
        <begin position="26"/>
        <end position="36"/>
    </location>
</feature>
<feature type="domain" description="PHD-type" evidence="13">
    <location>
        <begin position="596"/>
        <end position="647"/>
    </location>
</feature>
<dbReference type="InterPro" id="IPR024610">
    <property type="entry name" value="ING_N_histone-binding"/>
</dbReference>
<dbReference type="InterPro" id="IPR019787">
    <property type="entry name" value="Znf_PHD-finger"/>
</dbReference>
<keyword evidence="7 11" id="KW-0539">Nucleus</keyword>
<gene>
    <name evidence="14" type="ORF">ACHE_10208S</name>
</gene>
<dbReference type="Pfam" id="PF12998">
    <property type="entry name" value="ING"/>
    <property type="match status" value="1"/>
</dbReference>
<feature type="compositionally biased region" description="Polar residues" evidence="12">
    <location>
        <begin position="388"/>
        <end position="427"/>
    </location>
</feature>
<feature type="compositionally biased region" description="Acidic residues" evidence="12">
    <location>
        <begin position="578"/>
        <end position="594"/>
    </location>
</feature>
<evidence type="ECO:0000256" key="2">
    <source>
        <dbReference type="ARBA" id="ARBA00010210"/>
    </source>
</evidence>
<feature type="binding site" evidence="9">
    <location>
        <position position="599"/>
    </location>
    <ligand>
        <name>Zn(2+)</name>
        <dbReference type="ChEBI" id="CHEBI:29105"/>
        <label>1</label>
    </ligand>
</feature>
<comment type="similarity">
    <text evidence="2 11">Belongs to the ING family.</text>
</comment>
<feature type="binding site" evidence="9">
    <location>
        <position position="641"/>
    </location>
    <ligand>
        <name>Zn(2+)</name>
        <dbReference type="ChEBI" id="CHEBI:29105"/>
        <label>2</label>
    </ligand>
</feature>
<dbReference type="FunFam" id="3.30.40.10:FF:000177">
    <property type="entry name" value="PHD finger protein ING"/>
    <property type="match status" value="1"/>
</dbReference>
<accession>A0A7R7ZIZ2</accession>
<feature type="binding site" evidence="9">
    <location>
        <position position="644"/>
    </location>
    <ligand>
        <name>Zn(2+)</name>
        <dbReference type="ChEBI" id="CHEBI:29105"/>
        <label>2</label>
    </ligand>
</feature>
<dbReference type="PANTHER" id="PTHR10333:SF42">
    <property type="entry name" value="INHIBITOR OF GROWTH PROTEIN 5"/>
    <property type="match status" value="1"/>
</dbReference>
<evidence type="ECO:0000256" key="5">
    <source>
        <dbReference type="ARBA" id="ARBA00022833"/>
    </source>
</evidence>
<feature type="binding site" evidence="9">
    <location>
        <position position="623"/>
    </location>
    <ligand>
        <name>Zn(2+)</name>
        <dbReference type="ChEBI" id="CHEBI:29105"/>
        <label>1</label>
    </ligand>
</feature>
<evidence type="ECO:0000313" key="15">
    <source>
        <dbReference type="Proteomes" id="UP000637239"/>
    </source>
</evidence>
<dbReference type="RefSeq" id="XP_043131328.1">
    <property type="nucleotide sequence ID" value="XM_043276720.1"/>
</dbReference>
<dbReference type="InterPro" id="IPR019786">
    <property type="entry name" value="Zinc_finger_PHD-type_CS"/>
</dbReference>
<feature type="compositionally biased region" description="Basic and acidic residues" evidence="12">
    <location>
        <begin position="238"/>
        <end position="252"/>
    </location>
</feature>
<dbReference type="InterPro" id="IPR028651">
    <property type="entry name" value="ING_fam"/>
</dbReference>
<evidence type="ECO:0000313" key="14">
    <source>
        <dbReference type="EMBL" id="BCR82806.1"/>
    </source>
</evidence>